<dbReference type="InterPro" id="IPR042089">
    <property type="entry name" value="Peptidase_M13_dom_2"/>
</dbReference>
<dbReference type="InterPro" id="IPR018497">
    <property type="entry name" value="Peptidase_M13_C"/>
</dbReference>
<dbReference type="CDD" id="cd08662">
    <property type="entry name" value="M13"/>
    <property type="match status" value="1"/>
</dbReference>
<dbReference type="InterPro" id="IPR008753">
    <property type="entry name" value="Peptidase_M13_N"/>
</dbReference>
<dbReference type="VEuPathDB" id="FungiDB:H257_04524"/>
<dbReference type="EMBL" id="QUTA01004492">
    <property type="protein sequence ID" value="RHY19547.1"/>
    <property type="molecule type" value="Genomic_DNA"/>
</dbReference>
<comment type="caution">
    <text evidence="10">The sequence shown here is derived from an EMBL/GenBank/DDBJ whole genome shotgun (WGS) entry which is preliminary data.</text>
</comment>
<dbReference type="GO" id="GO:0004222">
    <property type="term" value="F:metalloendopeptidase activity"/>
    <property type="evidence" value="ECO:0007669"/>
    <property type="project" value="InterPro"/>
</dbReference>
<evidence type="ECO:0000256" key="6">
    <source>
        <dbReference type="ARBA" id="ARBA00022833"/>
    </source>
</evidence>
<evidence type="ECO:0008006" key="12">
    <source>
        <dbReference type="Google" id="ProtNLM"/>
    </source>
</evidence>
<keyword evidence="3" id="KW-0645">Protease</keyword>
<evidence type="ECO:0000256" key="4">
    <source>
        <dbReference type="ARBA" id="ARBA00022723"/>
    </source>
</evidence>
<proteinExistence type="inferred from homology"/>
<dbReference type="InterPro" id="IPR024079">
    <property type="entry name" value="MetalloPept_cat_dom_sf"/>
</dbReference>
<comment type="cofactor">
    <cofactor evidence="1">
        <name>Zn(2+)</name>
        <dbReference type="ChEBI" id="CHEBI:29105"/>
    </cofactor>
</comment>
<gene>
    <name evidence="10" type="ORF">DYB25_005396</name>
</gene>
<evidence type="ECO:0000259" key="8">
    <source>
        <dbReference type="Pfam" id="PF01431"/>
    </source>
</evidence>
<sequence>MGIRCLVFTSMVDIFGQLHFRFCSAKVKVLIFLSALTTAATAGSVTELPGTVTKLIDYSANPCDDFYQYACGAWFKDAVIPPGRELIDTATTKISIQNEAVIKKILSDNTTKIGAFYSSCLDTATLSSLGLAPLADSIKSIRSANTTLDLLAVAGELVKYGIPAFVDIKARPDDANATKNALFGLPAPLPRHQVYYTNPTYWNAWKGDYEVYITSLLQLAGYTAEQVAAAVLVIIRFEQTLASFALSKLEEMEAEASPYTVFNYCELDQKYPLLIGSWLKANGFNVQDQCGGSNDWVGFHDLTYFDKAEALLKNTTLDNLRTIVEYKLIHASSKYLTPEFRTANWNLFGSQEVDDVLGELLGQDFIDAVWSPGTAKTADELVKTLMSSFSTSIATADWLDNSTRANAQAKLSKYVYLLGGQVKPQLYPTLTFDSKTYLKNRWNVSQVNIDTNLKLNGQPVDKRKFDIPAYTVNAEYRRFVNQVVFPAGILRAPNFDLKYDAAQNFGGIGVVIGHEITHGFDNRFRNYDGDGNFNPWWSNATNITFTTKTQCLSDQYAKFVVKSDLTGAELGNISGQRSLGEAISDNGGLKTSFRAYHEYLKKFPSQYTEETGDKLFYLSFAQVRCSKNTDRYLRGSLGWKHPPDRFRVTGALQNNAEFARVFNCPIDSKLNPSKKCLLLSARNVCHTMPDGFELNDIKGDHISNNRWYSASGYSQSIDDAVVRCGKRSASSVSSPMPVEDLPSLLLEDGDEVLCLPRRDGTFSPRTKLKDNYTNPYDSFYQYACGAWLEDAPGRTHYHDTASTRETPSASGASLWMYISLTRGVWKCLTAVLALDLDAVAKEIASLKVGTKIRDAESRVGRLLADFYEKLEQLDVAHLSEQGPKQSVKILMATIRPVQLKATVERQLMREVNKAYKTDVKAFCRRLVSLLDNFMLFESQLFVSDPKNNPNRQRLYGDKQLRQQRPRKWNLALNPGLQQGLHLSPRIRRAVRSVVAKTTRS</sequence>
<dbReference type="SUPFAM" id="SSF55486">
    <property type="entry name" value="Metalloproteases ('zincins'), catalytic domain"/>
    <property type="match status" value="1"/>
</dbReference>
<keyword evidence="5" id="KW-0378">Hydrolase</keyword>
<evidence type="ECO:0000256" key="7">
    <source>
        <dbReference type="ARBA" id="ARBA00023049"/>
    </source>
</evidence>
<evidence type="ECO:0000313" key="11">
    <source>
        <dbReference type="Proteomes" id="UP000266239"/>
    </source>
</evidence>
<dbReference type="VEuPathDB" id="FungiDB:H257_16540"/>
<dbReference type="PANTHER" id="PTHR11733">
    <property type="entry name" value="ZINC METALLOPROTEASE FAMILY M13 NEPRILYSIN-RELATED"/>
    <property type="match status" value="1"/>
</dbReference>
<evidence type="ECO:0000313" key="10">
    <source>
        <dbReference type="EMBL" id="RHY19547.1"/>
    </source>
</evidence>
<feature type="domain" description="Peptidase M13 N-terminal" evidence="9">
    <location>
        <begin position="62"/>
        <end position="415"/>
    </location>
</feature>
<accession>A0A397BL31</accession>
<protein>
    <recommendedName>
        <fullName evidence="12">Peptidase M13 C-terminal domain-containing protein</fullName>
    </recommendedName>
</protein>
<dbReference type="PRINTS" id="PR00786">
    <property type="entry name" value="NEPRILYSIN"/>
</dbReference>
<dbReference type="Gene3D" id="3.40.390.10">
    <property type="entry name" value="Collagenase (Catalytic Domain)"/>
    <property type="match status" value="1"/>
</dbReference>
<dbReference type="VEuPathDB" id="FungiDB:H257_16553"/>
<dbReference type="Gene3D" id="1.10.1380.10">
    <property type="entry name" value="Neutral endopeptidase , domain2"/>
    <property type="match status" value="1"/>
</dbReference>
<dbReference type="InterPro" id="IPR000718">
    <property type="entry name" value="Peptidase_M13"/>
</dbReference>
<name>A0A397BL31_APHAT</name>
<dbReference type="GO" id="GO:0046872">
    <property type="term" value="F:metal ion binding"/>
    <property type="evidence" value="ECO:0007669"/>
    <property type="project" value="UniProtKB-KW"/>
</dbReference>
<dbReference type="PANTHER" id="PTHR11733:SF167">
    <property type="entry name" value="FI17812P1-RELATED"/>
    <property type="match status" value="1"/>
</dbReference>
<keyword evidence="4" id="KW-0479">Metal-binding</keyword>
<dbReference type="AlphaFoldDB" id="A0A397BL31"/>
<dbReference type="PROSITE" id="PS51885">
    <property type="entry name" value="NEPRILYSIN"/>
    <property type="match status" value="1"/>
</dbReference>
<keyword evidence="7" id="KW-0482">Metalloprotease</keyword>
<dbReference type="Pfam" id="PF05649">
    <property type="entry name" value="Peptidase_M13_N"/>
    <property type="match status" value="1"/>
</dbReference>
<keyword evidence="6" id="KW-0862">Zinc</keyword>
<dbReference type="GO" id="GO:0016485">
    <property type="term" value="P:protein processing"/>
    <property type="evidence" value="ECO:0007669"/>
    <property type="project" value="TreeGrafter"/>
</dbReference>
<dbReference type="Pfam" id="PF01431">
    <property type="entry name" value="Peptidase_M13"/>
    <property type="match status" value="1"/>
</dbReference>
<dbReference type="Proteomes" id="UP000266239">
    <property type="component" value="Unassembled WGS sequence"/>
</dbReference>
<evidence type="ECO:0000256" key="5">
    <source>
        <dbReference type="ARBA" id="ARBA00022801"/>
    </source>
</evidence>
<feature type="domain" description="Peptidase M13 C-terminal" evidence="8">
    <location>
        <begin position="473"/>
        <end position="676"/>
    </location>
</feature>
<evidence type="ECO:0000256" key="3">
    <source>
        <dbReference type="ARBA" id="ARBA00022670"/>
    </source>
</evidence>
<reference evidence="10 11" key="1">
    <citation type="submission" date="2018-08" db="EMBL/GenBank/DDBJ databases">
        <title>Aphanomyces genome sequencing and annotation.</title>
        <authorList>
            <person name="Minardi D."/>
            <person name="Oidtmann B."/>
            <person name="Van Der Giezen M."/>
            <person name="Studholme D.J."/>
        </authorList>
    </citation>
    <scope>NUCLEOTIDE SEQUENCE [LARGE SCALE GENOMIC DNA]</scope>
    <source>
        <strain evidence="10 11">Yx</strain>
    </source>
</reference>
<evidence type="ECO:0000256" key="1">
    <source>
        <dbReference type="ARBA" id="ARBA00001947"/>
    </source>
</evidence>
<evidence type="ECO:0000256" key="2">
    <source>
        <dbReference type="ARBA" id="ARBA00007357"/>
    </source>
</evidence>
<organism evidence="10 11">
    <name type="scientific">Aphanomyces astaci</name>
    <name type="common">Crayfish plague agent</name>
    <dbReference type="NCBI Taxonomy" id="112090"/>
    <lineage>
        <taxon>Eukaryota</taxon>
        <taxon>Sar</taxon>
        <taxon>Stramenopiles</taxon>
        <taxon>Oomycota</taxon>
        <taxon>Saprolegniomycetes</taxon>
        <taxon>Saprolegniales</taxon>
        <taxon>Verrucalvaceae</taxon>
        <taxon>Aphanomyces</taxon>
    </lineage>
</organism>
<evidence type="ECO:0000259" key="9">
    <source>
        <dbReference type="Pfam" id="PF05649"/>
    </source>
</evidence>
<dbReference type="GO" id="GO:0005886">
    <property type="term" value="C:plasma membrane"/>
    <property type="evidence" value="ECO:0007669"/>
    <property type="project" value="TreeGrafter"/>
</dbReference>
<comment type="similarity">
    <text evidence="2">Belongs to the peptidase M13 family.</text>
</comment>